<dbReference type="InterPro" id="IPR050832">
    <property type="entry name" value="Bact_Acetyltransf"/>
</dbReference>
<dbReference type="SUPFAM" id="SSF55729">
    <property type="entry name" value="Acyl-CoA N-acyltransferases (Nat)"/>
    <property type="match status" value="1"/>
</dbReference>
<dbReference type="CDD" id="cd04301">
    <property type="entry name" value="NAT_SF"/>
    <property type="match status" value="1"/>
</dbReference>
<keyword evidence="2" id="KW-0012">Acyltransferase</keyword>
<reference evidence="4 5" key="1">
    <citation type="submission" date="2020-05" db="EMBL/GenBank/DDBJ databases">
        <title>Complete genome sequence of Deefgea sp. D17.</title>
        <authorList>
            <person name="Bae J.-W."/>
            <person name="Han J.E."/>
        </authorList>
    </citation>
    <scope>NUCLEOTIDE SEQUENCE [LARGE SCALE GENOMIC DNA]</scope>
    <source>
        <strain evidence="4 5">D17</strain>
    </source>
</reference>
<dbReference type="GO" id="GO:0016747">
    <property type="term" value="F:acyltransferase activity, transferring groups other than amino-acyl groups"/>
    <property type="evidence" value="ECO:0007669"/>
    <property type="project" value="InterPro"/>
</dbReference>
<dbReference type="AlphaFoldDB" id="A0A6M8SN81"/>
<dbReference type="Pfam" id="PF00583">
    <property type="entry name" value="Acetyltransf_1"/>
    <property type="match status" value="1"/>
</dbReference>
<dbReference type="Proteomes" id="UP000504844">
    <property type="component" value="Chromosome"/>
</dbReference>
<evidence type="ECO:0000256" key="1">
    <source>
        <dbReference type="ARBA" id="ARBA00022679"/>
    </source>
</evidence>
<dbReference type="PROSITE" id="PS51186">
    <property type="entry name" value="GNAT"/>
    <property type="match status" value="1"/>
</dbReference>
<dbReference type="EMBL" id="CP054143">
    <property type="protein sequence ID" value="QKJ66141.1"/>
    <property type="molecule type" value="Genomic_DNA"/>
</dbReference>
<accession>A0A6M8SN81</accession>
<dbReference type="Gene3D" id="3.40.630.30">
    <property type="match status" value="1"/>
</dbReference>
<evidence type="ECO:0000313" key="4">
    <source>
        <dbReference type="EMBL" id="QKJ66141.1"/>
    </source>
</evidence>
<dbReference type="PANTHER" id="PTHR43877">
    <property type="entry name" value="AMINOALKYLPHOSPHONATE N-ACETYLTRANSFERASE-RELATED-RELATED"/>
    <property type="match status" value="1"/>
</dbReference>
<dbReference type="RefSeq" id="WP_173532645.1">
    <property type="nucleotide sequence ID" value="NZ_CP054143.1"/>
</dbReference>
<protein>
    <submittedName>
        <fullName evidence="4">GNAT family N-acetyltransferase</fullName>
    </submittedName>
</protein>
<dbReference type="KEGG" id="dee:HQN60_05100"/>
<evidence type="ECO:0000259" key="3">
    <source>
        <dbReference type="PROSITE" id="PS51186"/>
    </source>
</evidence>
<keyword evidence="5" id="KW-1185">Reference proteome</keyword>
<sequence length="165" mass="18344">MNYAILPLSAAHFSGLHQVFDAACKEESFLFFLQAPPIEQTFRYYQNMVDRDYVYFVALCDETVVGWCDILPQGDAAHVGVLSVALLPQVQGLGLGRALMLAALAKAWQQGFIRIELTVRVDNNKAQALYQQLGFVNEGGPQQDLCIRGQYFTTQTMVLLAHSAL</sequence>
<keyword evidence="1 4" id="KW-0808">Transferase</keyword>
<dbReference type="InterPro" id="IPR000182">
    <property type="entry name" value="GNAT_dom"/>
</dbReference>
<gene>
    <name evidence="4" type="ORF">HQN60_05100</name>
</gene>
<dbReference type="InterPro" id="IPR016181">
    <property type="entry name" value="Acyl_CoA_acyltransferase"/>
</dbReference>
<proteinExistence type="predicted"/>
<name>A0A6M8SN81_9NEIS</name>
<evidence type="ECO:0000256" key="2">
    <source>
        <dbReference type="ARBA" id="ARBA00023315"/>
    </source>
</evidence>
<evidence type="ECO:0000313" key="5">
    <source>
        <dbReference type="Proteomes" id="UP000504844"/>
    </source>
</evidence>
<organism evidence="4 5">
    <name type="scientific">Deefgea piscis</name>
    <dbReference type="NCBI Taxonomy" id="2739061"/>
    <lineage>
        <taxon>Bacteria</taxon>
        <taxon>Pseudomonadati</taxon>
        <taxon>Pseudomonadota</taxon>
        <taxon>Betaproteobacteria</taxon>
        <taxon>Neisseriales</taxon>
        <taxon>Chitinibacteraceae</taxon>
        <taxon>Deefgea</taxon>
    </lineage>
</organism>
<feature type="domain" description="N-acetyltransferase" evidence="3">
    <location>
        <begin position="3"/>
        <end position="162"/>
    </location>
</feature>